<feature type="region of interest" description="Disordered" evidence="9">
    <location>
        <begin position="133"/>
        <end position="153"/>
    </location>
</feature>
<evidence type="ECO:0000256" key="1">
    <source>
        <dbReference type="ARBA" id="ARBA00008478"/>
    </source>
</evidence>
<feature type="binding site" evidence="8">
    <location>
        <position position="77"/>
    </location>
    <ligand>
        <name>Ni(2+)</name>
        <dbReference type="ChEBI" id="CHEBI:49786"/>
    </ligand>
</feature>
<dbReference type="GO" id="GO:0016151">
    <property type="term" value="F:nickel cation binding"/>
    <property type="evidence" value="ECO:0007669"/>
    <property type="project" value="UniProtKB-UniRule"/>
</dbReference>
<dbReference type="InterPro" id="IPR022988">
    <property type="entry name" value="Ni_resp_reg_NikR"/>
</dbReference>
<feature type="binding site" evidence="8">
    <location>
        <position position="96"/>
    </location>
    <ligand>
        <name>Ni(2+)</name>
        <dbReference type="ChEBI" id="CHEBI:49786"/>
    </ligand>
</feature>
<dbReference type="PANTHER" id="PTHR34719">
    <property type="entry name" value="NICKEL-RESPONSIVE REGULATOR"/>
    <property type="match status" value="1"/>
</dbReference>
<dbReference type="InterPro" id="IPR027271">
    <property type="entry name" value="Acetolactate_synth/TF_NikR_C"/>
</dbReference>
<evidence type="ECO:0000256" key="5">
    <source>
        <dbReference type="ARBA" id="ARBA00023125"/>
    </source>
</evidence>
<accession>A0A212KYT2</accession>
<evidence type="ECO:0000256" key="7">
    <source>
        <dbReference type="ARBA" id="ARBA00024723"/>
    </source>
</evidence>
<evidence type="ECO:0000313" key="12">
    <source>
        <dbReference type="EMBL" id="SCM70458.1"/>
    </source>
</evidence>
<dbReference type="Gene3D" id="3.30.70.1150">
    <property type="entry name" value="ACT-like. Chain A, domain 2"/>
    <property type="match status" value="1"/>
</dbReference>
<dbReference type="NCBIfam" id="TIGR02793">
    <property type="entry name" value="nikR"/>
    <property type="match status" value="1"/>
</dbReference>
<proteinExistence type="inferred from homology"/>
<comment type="function">
    <text evidence="8">Transcriptional regulator.</text>
</comment>
<dbReference type="GO" id="GO:0003677">
    <property type="term" value="F:DNA binding"/>
    <property type="evidence" value="ECO:0007669"/>
    <property type="project" value="UniProtKB-KW"/>
</dbReference>
<dbReference type="Pfam" id="PF08753">
    <property type="entry name" value="NikR_C"/>
    <property type="match status" value="1"/>
</dbReference>
<evidence type="ECO:0000256" key="3">
    <source>
        <dbReference type="ARBA" id="ARBA00022723"/>
    </source>
</evidence>
<dbReference type="CDD" id="cd22231">
    <property type="entry name" value="RHH_NikR_HicB-like"/>
    <property type="match status" value="1"/>
</dbReference>
<keyword evidence="3 8" id="KW-0479">Metal-binding</keyword>
<dbReference type="EMBL" id="FMJD01000001">
    <property type="protein sequence ID" value="SCM70458.1"/>
    <property type="molecule type" value="Genomic_DNA"/>
</dbReference>
<keyword evidence="5 8" id="KW-0238">DNA-binding</keyword>
<comment type="function">
    <text evidence="7">Transcriptional repressor of the nikABCDE operon. Is active in the presence of excessive concentrations of intracellular nickel.</text>
</comment>
<evidence type="ECO:0000256" key="8">
    <source>
        <dbReference type="HAMAP-Rule" id="MF_00476"/>
    </source>
</evidence>
<sequence>MQRVTITLDDDLVEEIDAFIARRGYQNRSEAIRDLARAGLGELATAADPERDCVAAVVYTFDHEKRELARRLAAVHHHHHDLSLATTHVHLDEANCLEVTLLKGRAGEISHFAEHLTAERGVRYGRLVVVPIEGKGDRPHDHSHSHEAETSDN</sequence>
<evidence type="ECO:0000256" key="6">
    <source>
        <dbReference type="ARBA" id="ARBA00023163"/>
    </source>
</evidence>
<dbReference type="AlphaFoldDB" id="A0A212KYT2"/>
<evidence type="ECO:0000256" key="4">
    <source>
        <dbReference type="ARBA" id="ARBA00023015"/>
    </source>
</evidence>
<dbReference type="InterPro" id="IPR014160">
    <property type="entry name" value="Nickel_NikR_proteobac"/>
</dbReference>
<feature type="domain" description="Transcription factor NikR nickel binding C-terminal" evidence="11">
    <location>
        <begin position="54"/>
        <end position="129"/>
    </location>
</feature>
<dbReference type="PANTHER" id="PTHR34719:SF2">
    <property type="entry name" value="NICKEL-RESPONSIVE REGULATOR"/>
    <property type="match status" value="1"/>
</dbReference>
<dbReference type="SUPFAM" id="SSF47598">
    <property type="entry name" value="Ribbon-helix-helix"/>
    <property type="match status" value="1"/>
</dbReference>
<dbReference type="GO" id="GO:0003700">
    <property type="term" value="F:DNA-binding transcription factor activity"/>
    <property type="evidence" value="ECO:0007669"/>
    <property type="project" value="UniProtKB-UniRule"/>
</dbReference>
<evidence type="ECO:0000259" key="10">
    <source>
        <dbReference type="Pfam" id="PF01402"/>
    </source>
</evidence>
<dbReference type="InterPro" id="IPR002145">
    <property type="entry name" value="CopG"/>
</dbReference>
<comment type="similarity">
    <text evidence="1 8">Belongs to the transcriptional regulatory CopG/NikR family.</text>
</comment>
<feature type="binding site" evidence="8">
    <location>
        <position position="88"/>
    </location>
    <ligand>
        <name>Ni(2+)</name>
        <dbReference type="ChEBI" id="CHEBI:49786"/>
    </ligand>
</feature>
<keyword evidence="4 8" id="KW-0805">Transcription regulation</keyword>
<dbReference type="Gene3D" id="1.10.1220.10">
    <property type="entry name" value="Met repressor-like"/>
    <property type="match status" value="1"/>
</dbReference>
<dbReference type="InterPro" id="IPR013321">
    <property type="entry name" value="Arc_rbn_hlx_hlx"/>
</dbReference>
<dbReference type="Pfam" id="PF01402">
    <property type="entry name" value="RHH_1"/>
    <property type="match status" value="1"/>
</dbReference>
<protein>
    <recommendedName>
        <fullName evidence="8">Putative nickel-responsive regulator</fullName>
    </recommendedName>
</protein>
<dbReference type="SUPFAM" id="SSF55021">
    <property type="entry name" value="ACT-like"/>
    <property type="match status" value="1"/>
</dbReference>
<dbReference type="NCBIfam" id="NF002815">
    <property type="entry name" value="PRK02967.1"/>
    <property type="match status" value="1"/>
</dbReference>
<organism evidence="12">
    <name type="scientific">uncultured Pleomorphomonas sp</name>
    <dbReference type="NCBI Taxonomy" id="442121"/>
    <lineage>
        <taxon>Bacteria</taxon>
        <taxon>Pseudomonadati</taxon>
        <taxon>Pseudomonadota</taxon>
        <taxon>Alphaproteobacteria</taxon>
        <taxon>Hyphomicrobiales</taxon>
        <taxon>Pleomorphomonadaceae</taxon>
        <taxon>Pleomorphomonas</taxon>
        <taxon>environmental samples</taxon>
    </lineage>
</organism>
<dbReference type="InterPro" id="IPR010985">
    <property type="entry name" value="Ribbon_hlx_hlx"/>
</dbReference>
<dbReference type="InterPro" id="IPR045865">
    <property type="entry name" value="ACT-like_dom_sf"/>
</dbReference>
<keyword evidence="6 8" id="KW-0804">Transcription</keyword>
<comment type="cofactor">
    <cofactor evidence="8">
        <name>Ni(2+)</name>
        <dbReference type="ChEBI" id="CHEBI:49786"/>
    </cofactor>
    <text evidence="8">Binds 1 nickel ion per subunit.</text>
</comment>
<feature type="compositionally biased region" description="Basic and acidic residues" evidence="9">
    <location>
        <begin position="134"/>
        <end position="153"/>
    </location>
</feature>
<gene>
    <name evidence="12" type="primary">nikR</name>
    <name evidence="12" type="ORF">KL86PLE_10164</name>
</gene>
<name>A0A212KYT2_9HYPH</name>
<dbReference type="HAMAP" id="MF_00476">
    <property type="entry name" value="NikR"/>
    <property type="match status" value="1"/>
</dbReference>
<evidence type="ECO:0000256" key="2">
    <source>
        <dbReference type="ARBA" id="ARBA00022596"/>
    </source>
</evidence>
<dbReference type="InterPro" id="IPR050192">
    <property type="entry name" value="CopG/NikR_regulator"/>
</dbReference>
<dbReference type="GO" id="GO:0010045">
    <property type="term" value="P:response to nickel cation"/>
    <property type="evidence" value="ECO:0007669"/>
    <property type="project" value="InterPro"/>
</dbReference>
<evidence type="ECO:0000256" key="9">
    <source>
        <dbReference type="SAM" id="MobiDB-lite"/>
    </source>
</evidence>
<evidence type="ECO:0000259" key="11">
    <source>
        <dbReference type="Pfam" id="PF08753"/>
    </source>
</evidence>
<feature type="binding site" evidence="8">
    <location>
        <position position="90"/>
    </location>
    <ligand>
        <name>Ni(2+)</name>
        <dbReference type="ChEBI" id="CHEBI:49786"/>
    </ligand>
</feature>
<reference evidence="12" key="1">
    <citation type="submission" date="2016-08" db="EMBL/GenBank/DDBJ databases">
        <authorList>
            <person name="Seilhamer J.J."/>
        </authorList>
    </citation>
    <scope>NUCLEOTIDE SEQUENCE</scope>
    <source>
        <strain evidence="12">86</strain>
    </source>
</reference>
<keyword evidence="2 8" id="KW-0533">Nickel</keyword>
<dbReference type="InterPro" id="IPR014864">
    <property type="entry name" value="TF_NikR_Ni-bd_C"/>
</dbReference>
<dbReference type="NCBIfam" id="NF003381">
    <property type="entry name" value="PRK04460.1"/>
    <property type="match status" value="1"/>
</dbReference>
<feature type="domain" description="Ribbon-helix-helix protein CopG" evidence="10">
    <location>
        <begin position="3"/>
        <end position="40"/>
    </location>
</feature>
<dbReference type="RefSeq" id="WP_100082075.1">
    <property type="nucleotide sequence ID" value="NZ_LT608334.1"/>
</dbReference>